<keyword evidence="7" id="KW-1185">Reference proteome</keyword>
<evidence type="ECO:0000256" key="2">
    <source>
        <dbReference type="ARBA" id="ARBA00022630"/>
    </source>
</evidence>
<proteinExistence type="predicted"/>
<dbReference type="AlphaFoldDB" id="A0A2J7ZZ66"/>
<dbReference type="PANTHER" id="PTHR10578">
    <property type="entry name" value="S -2-HYDROXY-ACID OXIDASE-RELATED"/>
    <property type="match status" value="1"/>
</dbReference>
<dbReference type="PANTHER" id="PTHR10578:SF107">
    <property type="entry name" value="2-HYDROXYACID OXIDASE 1"/>
    <property type="match status" value="1"/>
</dbReference>
<dbReference type="GO" id="GO:0016491">
    <property type="term" value="F:oxidoreductase activity"/>
    <property type="evidence" value="ECO:0007669"/>
    <property type="project" value="UniProtKB-KW"/>
</dbReference>
<dbReference type="Pfam" id="PF01070">
    <property type="entry name" value="FMN_dh"/>
    <property type="match status" value="1"/>
</dbReference>
<comment type="cofactor">
    <cofactor evidence="1">
        <name>FMN</name>
        <dbReference type="ChEBI" id="CHEBI:58210"/>
    </cofactor>
</comment>
<keyword evidence="2" id="KW-0285">Flavoprotein</keyword>
<feature type="domain" description="FMN hydroxy acid dehydrogenase" evidence="5">
    <location>
        <begin position="85"/>
        <end position="150"/>
    </location>
</feature>
<dbReference type="PROSITE" id="PS51349">
    <property type="entry name" value="FMN_HYDROXY_ACID_DH_2"/>
    <property type="match status" value="1"/>
</dbReference>
<dbReference type="OrthoDB" id="25826at2759"/>
<name>A0A2J7ZZ66_9CHLO</name>
<evidence type="ECO:0000259" key="5">
    <source>
        <dbReference type="PROSITE" id="PS51349"/>
    </source>
</evidence>
<gene>
    <name evidence="6" type="ORF">TSOC_008186</name>
</gene>
<organism evidence="6 7">
    <name type="scientific">Tetrabaena socialis</name>
    <dbReference type="NCBI Taxonomy" id="47790"/>
    <lineage>
        <taxon>Eukaryota</taxon>
        <taxon>Viridiplantae</taxon>
        <taxon>Chlorophyta</taxon>
        <taxon>core chlorophytes</taxon>
        <taxon>Chlorophyceae</taxon>
        <taxon>CS clade</taxon>
        <taxon>Chlamydomonadales</taxon>
        <taxon>Tetrabaenaceae</taxon>
        <taxon>Tetrabaena</taxon>
    </lineage>
</organism>
<protein>
    <submittedName>
        <fullName evidence="6">Peroxisomal (S)-2-hydroxy-acid oxidase GLO5</fullName>
    </submittedName>
</protein>
<dbReference type="InterPro" id="IPR037396">
    <property type="entry name" value="FMN_HAD"/>
</dbReference>
<evidence type="ECO:0000256" key="3">
    <source>
        <dbReference type="ARBA" id="ARBA00022643"/>
    </source>
</evidence>
<dbReference type="InterPro" id="IPR013785">
    <property type="entry name" value="Aldolase_TIM"/>
</dbReference>
<dbReference type="InterPro" id="IPR000262">
    <property type="entry name" value="FMN-dep_DH"/>
</dbReference>
<reference evidence="6 7" key="1">
    <citation type="journal article" date="2017" name="Mol. Biol. Evol.">
        <title>The 4-celled Tetrabaena socialis nuclear genome reveals the essential components for genetic control of cell number at the origin of multicellularity in the volvocine lineage.</title>
        <authorList>
            <person name="Featherston J."/>
            <person name="Arakaki Y."/>
            <person name="Hanschen E.R."/>
            <person name="Ferris P.J."/>
            <person name="Michod R.E."/>
            <person name="Olson B.J.S.C."/>
            <person name="Nozaki H."/>
            <person name="Durand P.M."/>
        </authorList>
    </citation>
    <scope>NUCLEOTIDE SEQUENCE [LARGE SCALE GENOMIC DNA]</scope>
    <source>
        <strain evidence="6 7">NIES-571</strain>
    </source>
</reference>
<keyword evidence="4" id="KW-0560">Oxidoreductase</keyword>
<comment type="caution">
    <text evidence="6">The sequence shown here is derived from an EMBL/GenBank/DDBJ whole genome shotgun (WGS) entry which is preliminary data.</text>
</comment>
<dbReference type="SUPFAM" id="SSF51395">
    <property type="entry name" value="FMN-linked oxidoreductases"/>
    <property type="match status" value="1"/>
</dbReference>
<evidence type="ECO:0000313" key="6">
    <source>
        <dbReference type="EMBL" id="PNH05553.1"/>
    </source>
</evidence>
<dbReference type="Proteomes" id="UP000236333">
    <property type="component" value="Unassembled WGS sequence"/>
</dbReference>
<sequence length="164" mass="16601">MVTVDAQRLGNREADARNKFALPPGLALRNLEALARRGASADTAQARHASGGGSGLMALFAAEVDDALSWAFIPWLRSITKLPIILKALALGASAVLLGRPVLYGLACGGQAGVERVLGLLRSELELSMALAGCASLADVGPHLLLPAPGGCGGGVASGDEHAT</sequence>
<evidence type="ECO:0000313" key="7">
    <source>
        <dbReference type="Proteomes" id="UP000236333"/>
    </source>
</evidence>
<accession>A0A2J7ZZ66</accession>
<dbReference type="Gene3D" id="3.20.20.70">
    <property type="entry name" value="Aldolase class I"/>
    <property type="match status" value="2"/>
</dbReference>
<evidence type="ECO:0000256" key="4">
    <source>
        <dbReference type="ARBA" id="ARBA00023002"/>
    </source>
</evidence>
<dbReference type="EMBL" id="PGGS01000297">
    <property type="protein sequence ID" value="PNH05553.1"/>
    <property type="molecule type" value="Genomic_DNA"/>
</dbReference>
<keyword evidence="3" id="KW-0288">FMN</keyword>
<evidence type="ECO:0000256" key="1">
    <source>
        <dbReference type="ARBA" id="ARBA00001917"/>
    </source>
</evidence>